<keyword evidence="6 8" id="KW-1133">Transmembrane helix</keyword>
<evidence type="ECO:0000259" key="9">
    <source>
        <dbReference type="PROSITE" id="PS50850"/>
    </source>
</evidence>
<organism evidence="10">
    <name type="scientific">Acidicaldus sp</name>
    <dbReference type="NCBI Taxonomy" id="1872105"/>
    <lineage>
        <taxon>Bacteria</taxon>
        <taxon>Pseudomonadati</taxon>
        <taxon>Pseudomonadota</taxon>
        <taxon>Alphaproteobacteria</taxon>
        <taxon>Acetobacterales</taxon>
        <taxon>Acetobacteraceae</taxon>
        <taxon>Acidicaldus</taxon>
    </lineage>
</organism>
<evidence type="ECO:0000256" key="2">
    <source>
        <dbReference type="ARBA" id="ARBA00008335"/>
    </source>
</evidence>
<feature type="transmembrane region" description="Helical" evidence="8">
    <location>
        <begin position="215"/>
        <end position="237"/>
    </location>
</feature>
<accession>A0A8J4HDQ5</accession>
<dbReference type="InterPro" id="IPR020846">
    <property type="entry name" value="MFS_dom"/>
</dbReference>
<feature type="transmembrane region" description="Helical" evidence="8">
    <location>
        <begin position="14"/>
        <end position="38"/>
    </location>
</feature>
<dbReference type="InterPro" id="IPR036259">
    <property type="entry name" value="MFS_trans_sf"/>
</dbReference>
<feature type="transmembrane region" description="Helical" evidence="8">
    <location>
        <begin position="362"/>
        <end position="386"/>
    </location>
</feature>
<evidence type="ECO:0000256" key="4">
    <source>
        <dbReference type="ARBA" id="ARBA00022475"/>
    </source>
</evidence>
<feature type="transmembrane region" description="Helical" evidence="8">
    <location>
        <begin position="337"/>
        <end position="356"/>
    </location>
</feature>
<dbReference type="Pfam" id="PF07690">
    <property type="entry name" value="MFS_1"/>
    <property type="match status" value="1"/>
</dbReference>
<dbReference type="GO" id="GO:0005886">
    <property type="term" value="C:plasma membrane"/>
    <property type="evidence" value="ECO:0007669"/>
    <property type="project" value="UniProtKB-SubCell"/>
</dbReference>
<name>A0A8J4HDQ5_9PROT</name>
<feature type="transmembrane region" description="Helical" evidence="8">
    <location>
        <begin position="166"/>
        <end position="186"/>
    </location>
</feature>
<feature type="transmembrane region" description="Helical" evidence="8">
    <location>
        <begin position="249"/>
        <end position="267"/>
    </location>
</feature>
<gene>
    <name evidence="10" type="ORF">ENY07_13540</name>
</gene>
<dbReference type="SUPFAM" id="SSF103473">
    <property type="entry name" value="MFS general substrate transporter"/>
    <property type="match status" value="1"/>
</dbReference>
<feature type="transmembrane region" description="Helical" evidence="8">
    <location>
        <begin position="103"/>
        <end position="125"/>
    </location>
</feature>
<evidence type="ECO:0000256" key="3">
    <source>
        <dbReference type="ARBA" id="ARBA00022448"/>
    </source>
</evidence>
<keyword evidence="4" id="KW-1003">Cell membrane</keyword>
<dbReference type="GO" id="GO:0022857">
    <property type="term" value="F:transmembrane transporter activity"/>
    <property type="evidence" value="ECO:0007669"/>
    <property type="project" value="InterPro"/>
</dbReference>
<comment type="caution">
    <text evidence="10">The sequence shown here is derived from an EMBL/GenBank/DDBJ whole genome shotgun (WGS) entry which is preliminary data.</text>
</comment>
<dbReference type="Gene3D" id="1.20.1250.20">
    <property type="entry name" value="MFS general substrate transporter like domains"/>
    <property type="match status" value="1"/>
</dbReference>
<dbReference type="CDD" id="cd17324">
    <property type="entry name" value="MFS_NepI_like"/>
    <property type="match status" value="1"/>
</dbReference>
<evidence type="ECO:0000256" key="6">
    <source>
        <dbReference type="ARBA" id="ARBA00022989"/>
    </source>
</evidence>
<dbReference type="PROSITE" id="PS50850">
    <property type="entry name" value="MFS"/>
    <property type="match status" value="1"/>
</dbReference>
<keyword evidence="7 8" id="KW-0472">Membrane</keyword>
<evidence type="ECO:0000313" key="10">
    <source>
        <dbReference type="EMBL" id="HGC44223.1"/>
    </source>
</evidence>
<dbReference type="PANTHER" id="PTHR43271:SF2">
    <property type="entry name" value="BLL2771 PROTEIN"/>
    <property type="match status" value="1"/>
</dbReference>
<feature type="domain" description="Major facilitator superfamily (MFS) profile" evidence="9">
    <location>
        <begin position="12"/>
        <end position="392"/>
    </location>
</feature>
<evidence type="ECO:0000256" key="5">
    <source>
        <dbReference type="ARBA" id="ARBA00022692"/>
    </source>
</evidence>
<evidence type="ECO:0000256" key="1">
    <source>
        <dbReference type="ARBA" id="ARBA00004651"/>
    </source>
</evidence>
<evidence type="ECO:0000256" key="7">
    <source>
        <dbReference type="ARBA" id="ARBA00023136"/>
    </source>
</evidence>
<dbReference type="EMBL" id="DTQM01000256">
    <property type="protein sequence ID" value="HGC44223.1"/>
    <property type="molecule type" value="Genomic_DNA"/>
</dbReference>
<reference evidence="10" key="1">
    <citation type="journal article" date="2020" name="mSystems">
        <title>Genome- and Community-Level Interaction Insights into Carbon Utilization and Element Cycling Functions of Hydrothermarchaeota in Hydrothermal Sediment.</title>
        <authorList>
            <person name="Zhou Z."/>
            <person name="Liu Y."/>
            <person name="Xu W."/>
            <person name="Pan J."/>
            <person name="Luo Z.H."/>
            <person name="Li M."/>
        </authorList>
    </citation>
    <scope>NUCLEOTIDE SEQUENCE</scope>
    <source>
        <strain evidence="10">SpSt-997</strain>
    </source>
</reference>
<feature type="transmembrane region" description="Helical" evidence="8">
    <location>
        <begin position="44"/>
        <end position="66"/>
    </location>
</feature>
<feature type="transmembrane region" description="Helical" evidence="8">
    <location>
        <begin position="279"/>
        <end position="297"/>
    </location>
</feature>
<dbReference type="AlphaFoldDB" id="A0A8J4HDQ5"/>
<proteinExistence type="inferred from homology"/>
<keyword evidence="3" id="KW-0813">Transport</keyword>
<comment type="similarity">
    <text evidence="2">Belongs to the major facilitator superfamily.</text>
</comment>
<evidence type="ECO:0000256" key="8">
    <source>
        <dbReference type="SAM" id="Phobius"/>
    </source>
</evidence>
<feature type="transmembrane region" description="Helical" evidence="8">
    <location>
        <begin position="303"/>
        <end position="325"/>
    </location>
</feature>
<keyword evidence="5 8" id="KW-0812">Transmembrane</keyword>
<feature type="transmembrane region" description="Helical" evidence="8">
    <location>
        <begin position="78"/>
        <end position="97"/>
    </location>
</feature>
<dbReference type="InterPro" id="IPR011701">
    <property type="entry name" value="MFS"/>
</dbReference>
<dbReference type="PANTHER" id="PTHR43271">
    <property type="entry name" value="BLL2771 PROTEIN"/>
    <property type="match status" value="1"/>
</dbReference>
<feature type="transmembrane region" description="Helical" evidence="8">
    <location>
        <begin position="137"/>
        <end position="160"/>
    </location>
</feature>
<sequence>MAGPLFSPAQGRRVGVMAAGFGTFINLYTTQAILVVLARDFGVSFARTGLTVTAPLAAVALVAPFVGSISDRLGRKRLIVGAGFLLALPTLLIAGIGDFSLLIALRFAQGLLLPFIFAITIAYIGDETSEAENIRLAGSYSIGTIIGGFCGRLIAGYAAALIGWRAGFVILALLTAGAALIVALVLPRERQFRPQHGLRAALEGFALHIANPRLIATYAAGFAVLFSIVATFTYVNFLLAAPPYSLGPAALGNIFATYLVAIVSTPLATRLAVRMGRRVTLLVAATTGIAGLTLTLIGPLPAIVAGLALGVGGMFLEQVMAIGFVAQAAERAKSTAVGLYVTFYYIGGALGGILPGSLWRGFGWPGCVGLIIVVQLIMLAIALPFWRPPASH</sequence>
<protein>
    <submittedName>
        <fullName evidence="10">MFS transporter</fullName>
    </submittedName>
</protein>
<comment type="subcellular location">
    <subcellularLocation>
        <location evidence="1">Cell membrane</location>
        <topology evidence="1">Multi-pass membrane protein</topology>
    </subcellularLocation>
</comment>